<evidence type="ECO:0000313" key="4">
    <source>
        <dbReference type="Proteomes" id="UP000636479"/>
    </source>
</evidence>
<dbReference type="PRINTS" id="PR00364">
    <property type="entry name" value="DISEASERSIST"/>
</dbReference>
<comment type="caution">
    <text evidence="3">The sequence shown here is derived from an EMBL/GenBank/DDBJ whole genome shotgun (WGS) entry which is preliminary data.</text>
</comment>
<dbReference type="Pfam" id="PF20703">
    <property type="entry name" value="nSTAND1"/>
    <property type="match status" value="1"/>
</dbReference>
<dbReference type="RefSeq" id="XP_037220539.1">
    <property type="nucleotide sequence ID" value="XM_037362618.1"/>
</dbReference>
<dbReference type="GO" id="GO:0043531">
    <property type="term" value="F:ADP binding"/>
    <property type="evidence" value="ECO:0007669"/>
    <property type="project" value="InterPro"/>
</dbReference>
<dbReference type="CDD" id="cd21037">
    <property type="entry name" value="MLKL_NTD"/>
    <property type="match status" value="1"/>
</dbReference>
<feature type="domain" description="Novel STAND NTPase 1" evidence="2">
    <location>
        <begin position="241"/>
        <end position="379"/>
    </location>
</feature>
<dbReference type="GO" id="GO:0007166">
    <property type="term" value="P:cell surface receptor signaling pathway"/>
    <property type="evidence" value="ECO:0007669"/>
    <property type="project" value="InterPro"/>
</dbReference>
<reference evidence="3" key="1">
    <citation type="submission" date="2020-05" db="EMBL/GenBank/DDBJ databases">
        <title>Mycena genomes resolve the evolution of fungal bioluminescence.</title>
        <authorList>
            <person name="Tsai I.J."/>
        </authorList>
    </citation>
    <scope>NUCLEOTIDE SEQUENCE</scope>
    <source>
        <strain evidence="3">171206Taipei</strain>
    </source>
</reference>
<sequence>MRPKTGARREVPARGGRDSQHTDPVPKAYTISAQLMTTTHSKNIWQYTTLAASTLKEIANAWKMPVLGITATYGLTIASALEASKTQKAEMALVVERVHNILCCIIQLTNIDQVDGSLSPAILFDVAKFTEILQRIVRVLNEQQKMGRVKQFFKQSERSAQLQSCKAELQQSLESFTSHCARMNLDGIARIEMETQEYHNQLLALLAENPSLTHSDTSSLINSTLTSSSSLSLSVLPPPPQIFHGRESELEAILTTLGEDCAARVAILGTGGMGKTTLVTAVLHHPEVASLFPEGQIYFVPCQAVMTTQELLAEIASHIGIERTSRIKRVLQCLDYAKSLLVLDNFETPWEAVDERNGVEKLLGQLADLRNLSIIVTMRGAERPGGIQWTRPFLPPLLPISNSAALKTFLDIADEPEDDESSTIHDLLECTGNLPLAITLISSAAADEGCAATLARWRQTKTLALSDGYDKRSSLDISIGLSLTSPRMTDEALELLSLLAALPDGLADVELTQALSGVIPNILAVKAVLLRTALAFMAADRRLKLLVPVREFVAAAYPPPRQMRTAIWLYLHKLLELWNNFDNLRLSPMIVSQITANMQSLRSLTVEELESKENTGTEREADALRAALWIEEFVRVSNHPKGVPWTKLMQERIKYWRHHPVYIPYLHAVMGHEQYSAVEMEAIIAEGNEYFQDKGAFERARWYARVANHYQVYRNNFRKTIEFRQLAVDTITSIPYATPLKDAQKAKDAAERAYQYALEISPIVGPHNNTPVAVTLSVLGRSAMGLGHFAQASRYLEDSLAFFEGSEVFGMQPHVKAQSILSVLHSLKTEYLEARLILQDSMPPRDPRHPPTLSRIFTDMNIALLDIELEEDPEDIARRVEEMRHHLRTTQVAPIGFVFLDMIVGELKLFQGDLGDAHHLLRQSFSKLDGTSNESSVACALRLGDWDFRLGSLDSAFRWSIIALAFTFRIQDKFGKIQALRCLGKVFVANENYQSARVLLELALEQLTVMDVHRWRADCLVQLAQVRKYQNDKEGQMTLLSESIPLFARSRRKGDVARVAKLVQESRGK</sequence>
<dbReference type="PANTHER" id="PTHR47691:SF3">
    <property type="entry name" value="HTH-TYPE TRANSCRIPTIONAL REGULATOR RV0890C-RELATED"/>
    <property type="match status" value="1"/>
</dbReference>
<organism evidence="3 4">
    <name type="scientific">Mycena indigotica</name>
    <dbReference type="NCBI Taxonomy" id="2126181"/>
    <lineage>
        <taxon>Eukaryota</taxon>
        <taxon>Fungi</taxon>
        <taxon>Dikarya</taxon>
        <taxon>Basidiomycota</taxon>
        <taxon>Agaricomycotina</taxon>
        <taxon>Agaricomycetes</taxon>
        <taxon>Agaricomycetidae</taxon>
        <taxon>Agaricales</taxon>
        <taxon>Marasmiineae</taxon>
        <taxon>Mycenaceae</taxon>
        <taxon>Mycena</taxon>
    </lineage>
</organism>
<evidence type="ECO:0000313" key="3">
    <source>
        <dbReference type="EMBL" id="KAF7303567.1"/>
    </source>
</evidence>
<feature type="compositionally biased region" description="Basic and acidic residues" evidence="1">
    <location>
        <begin position="7"/>
        <end position="21"/>
    </location>
</feature>
<dbReference type="InterPro" id="IPR049052">
    <property type="entry name" value="nSTAND1"/>
</dbReference>
<dbReference type="InterPro" id="IPR027417">
    <property type="entry name" value="P-loop_NTPase"/>
</dbReference>
<keyword evidence="4" id="KW-1185">Reference proteome</keyword>
<accession>A0A8H6SSG9</accession>
<evidence type="ECO:0000256" key="1">
    <source>
        <dbReference type="SAM" id="MobiDB-lite"/>
    </source>
</evidence>
<dbReference type="OrthoDB" id="1534087at2759"/>
<dbReference type="SUPFAM" id="SSF52540">
    <property type="entry name" value="P-loop containing nucleoside triphosphate hydrolases"/>
    <property type="match status" value="1"/>
</dbReference>
<dbReference type="AlphaFoldDB" id="A0A8H6SSG9"/>
<gene>
    <name evidence="3" type="ORF">MIND_00586000</name>
</gene>
<dbReference type="InterPro" id="IPR059179">
    <property type="entry name" value="MLKL-like_MCAfunc"/>
</dbReference>
<dbReference type="InterPro" id="IPR011990">
    <property type="entry name" value="TPR-like_helical_dom_sf"/>
</dbReference>
<dbReference type="Gene3D" id="1.20.930.20">
    <property type="entry name" value="Adaptor protein Cbl, N-terminal domain"/>
    <property type="match status" value="1"/>
</dbReference>
<dbReference type="PANTHER" id="PTHR47691">
    <property type="entry name" value="REGULATOR-RELATED"/>
    <property type="match status" value="1"/>
</dbReference>
<dbReference type="Proteomes" id="UP000636479">
    <property type="component" value="Unassembled WGS sequence"/>
</dbReference>
<dbReference type="EMBL" id="JACAZF010000005">
    <property type="protein sequence ID" value="KAF7303567.1"/>
    <property type="molecule type" value="Genomic_DNA"/>
</dbReference>
<dbReference type="GeneID" id="59345134"/>
<proteinExistence type="predicted"/>
<dbReference type="SUPFAM" id="SSF48452">
    <property type="entry name" value="TPR-like"/>
    <property type="match status" value="1"/>
</dbReference>
<evidence type="ECO:0000259" key="2">
    <source>
        <dbReference type="Pfam" id="PF20703"/>
    </source>
</evidence>
<name>A0A8H6SSG9_9AGAR</name>
<dbReference type="Gene3D" id="3.40.50.300">
    <property type="entry name" value="P-loop containing nucleotide triphosphate hydrolases"/>
    <property type="match status" value="1"/>
</dbReference>
<protein>
    <submittedName>
        <fullName evidence="3">NB-ARC domain-containing protein</fullName>
    </submittedName>
</protein>
<feature type="region of interest" description="Disordered" evidence="1">
    <location>
        <begin position="1"/>
        <end position="25"/>
    </location>
</feature>
<dbReference type="InterPro" id="IPR036537">
    <property type="entry name" value="Adaptor_Cbl_N_dom_sf"/>
</dbReference>
<dbReference type="Gene3D" id="1.25.40.10">
    <property type="entry name" value="Tetratricopeptide repeat domain"/>
    <property type="match status" value="1"/>
</dbReference>